<dbReference type="Pfam" id="PF01546">
    <property type="entry name" value="Peptidase_M20"/>
    <property type="match status" value="1"/>
</dbReference>
<dbReference type="SUPFAM" id="SSF53187">
    <property type="entry name" value="Zn-dependent exopeptidases"/>
    <property type="match status" value="1"/>
</dbReference>
<dbReference type="RefSeq" id="WP_076818405.1">
    <property type="nucleotide sequence ID" value="NZ_MOMC01000037.1"/>
</dbReference>
<dbReference type="PANTHER" id="PTHR43808">
    <property type="entry name" value="ACETYLORNITHINE DEACETYLASE"/>
    <property type="match status" value="1"/>
</dbReference>
<accession>A0A1V2I9R6</accession>
<evidence type="ECO:0000256" key="1">
    <source>
        <dbReference type="ARBA" id="ARBA00022801"/>
    </source>
</evidence>
<dbReference type="NCBIfam" id="NF005913">
    <property type="entry name" value="PRK07906.1"/>
    <property type="match status" value="1"/>
</dbReference>
<dbReference type="GO" id="GO:0016787">
    <property type="term" value="F:hydrolase activity"/>
    <property type="evidence" value="ECO:0007669"/>
    <property type="project" value="UniProtKB-KW"/>
</dbReference>
<sequence length="468" mass="49263">MNGIPAPEPGTPTAAQEAVEICHRLLRINTSNDGEHPERPAAEYVAELLAEVGLEPFVTEAAPGRTSVVARLPGVDRDEAALLVHAHLDTVPADGADWILDPYSGELREGCLWGRGAVDMKDMVAMTLAVVRSYARSGRRPARDVVLAFVADEEAGGVHGARHLVENHRDLFADCSDAIGEIGGFSCVLPDGRRLYPIQVGEKGVHWVRLTAERGSGGPNPAVTLCEAVARIATHRFPGGLPASAEAFLGAVGAAAGRRFDANVEADLRELSDLLPTFAPMAVQLRDTAAPTMLTSDVRDGPAGAAAERATATIDGRFLPGRADEFAAALRDLAGPRVAVEVLRHGPAVEAEPAGAFYEALRASLHAVDPGGVVVPYLQSAGTDAKWFTQAGIRCYGFSPLALPPGFDFAAMFHGVDERVPVAALAFGVEVLDRLLGSVARPRANATTSHVPVDASIFIPDAWALGCR</sequence>
<evidence type="ECO:0000313" key="4">
    <source>
        <dbReference type="Proteomes" id="UP000188929"/>
    </source>
</evidence>
<dbReference type="InterPro" id="IPR002933">
    <property type="entry name" value="Peptidase_M20"/>
</dbReference>
<dbReference type="InterPro" id="IPR050072">
    <property type="entry name" value="Peptidase_M20A"/>
</dbReference>
<comment type="caution">
    <text evidence="3">The sequence shown here is derived from an EMBL/GenBank/DDBJ whole genome shotgun (WGS) entry which is preliminary data.</text>
</comment>
<proteinExistence type="predicted"/>
<gene>
    <name evidence="3" type="ORF">BL253_18415</name>
</gene>
<dbReference type="Gene3D" id="3.40.630.10">
    <property type="entry name" value="Zn peptidases"/>
    <property type="match status" value="1"/>
</dbReference>
<dbReference type="PANTHER" id="PTHR43808:SF8">
    <property type="entry name" value="PEPTIDASE M20 DIMERISATION DOMAIN-CONTAINING PROTEIN"/>
    <property type="match status" value="1"/>
</dbReference>
<dbReference type="FunFam" id="1.10.150.900:FF:000002">
    <property type="entry name" value="M20/M25/M40 family peptidase"/>
    <property type="match status" value="1"/>
</dbReference>
<keyword evidence="2" id="KW-0862">Zinc</keyword>
<organism evidence="3 4">
    <name type="scientific">Pseudofrankia asymbiotica</name>
    <dbReference type="NCBI Taxonomy" id="1834516"/>
    <lineage>
        <taxon>Bacteria</taxon>
        <taxon>Bacillati</taxon>
        <taxon>Actinomycetota</taxon>
        <taxon>Actinomycetes</taxon>
        <taxon>Frankiales</taxon>
        <taxon>Frankiaceae</taxon>
        <taxon>Pseudofrankia</taxon>
    </lineage>
</organism>
<dbReference type="STRING" id="1834516.BL253_18415"/>
<protein>
    <recommendedName>
        <fullName evidence="5">Peptidase M20 dimerisation domain-containing protein</fullName>
    </recommendedName>
</protein>
<dbReference type="OrthoDB" id="7055905at2"/>
<dbReference type="Gene3D" id="1.10.150.900">
    <property type="match status" value="1"/>
</dbReference>
<dbReference type="AlphaFoldDB" id="A0A1V2I9R6"/>
<keyword evidence="4" id="KW-1185">Reference proteome</keyword>
<keyword evidence="1" id="KW-0378">Hydrolase</keyword>
<reference evidence="4" key="1">
    <citation type="submission" date="2016-10" db="EMBL/GenBank/DDBJ databases">
        <title>Frankia sp. NRRL B-16386 Genome sequencing.</title>
        <authorList>
            <person name="Ghodhbane-Gtari F."/>
            <person name="Swanson E."/>
            <person name="Gueddou A."/>
            <person name="Hezbri K."/>
            <person name="Ktari K."/>
            <person name="Nouioui I."/>
            <person name="Morris K."/>
            <person name="Simpson S."/>
            <person name="Abebe-Akele F."/>
            <person name="Thomas K."/>
            <person name="Gtari M."/>
            <person name="Tisa L.S."/>
        </authorList>
    </citation>
    <scope>NUCLEOTIDE SEQUENCE [LARGE SCALE GENOMIC DNA]</scope>
    <source>
        <strain evidence="4">NRRL B-16386</strain>
    </source>
</reference>
<dbReference type="EMBL" id="MOMC01000037">
    <property type="protein sequence ID" value="ONH28814.1"/>
    <property type="molecule type" value="Genomic_DNA"/>
</dbReference>
<dbReference type="InterPro" id="IPR001261">
    <property type="entry name" value="ArgE/DapE_CS"/>
</dbReference>
<evidence type="ECO:0000313" key="3">
    <source>
        <dbReference type="EMBL" id="ONH28814.1"/>
    </source>
</evidence>
<dbReference type="Proteomes" id="UP000188929">
    <property type="component" value="Unassembled WGS sequence"/>
</dbReference>
<evidence type="ECO:0008006" key="5">
    <source>
        <dbReference type="Google" id="ProtNLM"/>
    </source>
</evidence>
<evidence type="ECO:0000256" key="2">
    <source>
        <dbReference type="ARBA" id="ARBA00022833"/>
    </source>
</evidence>
<dbReference type="PROSITE" id="PS00758">
    <property type="entry name" value="ARGE_DAPE_CPG2_1"/>
    <property type="match status" value="1"/>
</dbReference>
<name>A0A1V2I9R6_9ACTN</name>